<sequence length="904" mass="97880">MAEGTGSRRLPYWAAGAVCGTVAALSASGDVIFSVFDGSTAIAVGGGTAVLVGGLTWYHLARTRPEEGATTAAQRPVRHELPGTAPWVGRELLLDGLLATLRDIPVPTGGAPVLGLEHSQSKIVVVHGAPGTGKTTLVLNAAHRVRDEYPDGQLHIDLRGDGDEPLSSADALETLLLRLDVAREDIPARVADRAARLRSLTHGLRLIIVLDNAHSTEQILPLLPVGAGCAVLITSRKALSAGDTARPPVQVVLPDEDDALGVLAHWAGQERVAADPAVALQITRFCGRLPLALRIVGSKLRSRPDLSLAHMQDRLENERGRLRELVHDDKSLEACLGFTYRELEESTRAAFGLIASLPVGRLTAWHFASVTGNRGAAVATCDELIEVSLMEAENGAESGNGAHTGYRVHDLIRVYAAEQYDRLPSDEQRQLESRLVRAFRDAVVHLAAQRAPELAAEAPPDRGTGLDESSAAAWVAGEQGRILWAIGRGRSLGMDTEVAEIGEALSYFLNDVTLPVGSADWLFDAPAGTRPRVRRSLRRARATAALAEGSPDTALTLLVPGDADAGATAEPVDRARDGMVIAAAHAAKHDFRDALRHMTAAVDQLRTAGDTWHVLNSLERLGEFQRWRGKPELAEQSQREALRLAEQADDLRARARLRRTLAETLGYLRRPGEAAPLLESAIHDFQVLNDRKWQGACYYAVGKIYRLLGRRDDALDRYRRAEEIFGPMGERHWVGRVTNARIRVLAGMGDLEGAADTARTALGIFQQLGDEMWAAHTQRDIGWLHLKKGRPAEALGPLTHAVEVTRRAGDSYAGAMARHLRGVAHRDLGRCPEAHADFDAALEIYRSGHYEWNEAAVLHDVVRCLRAEGRAEEAETLETSTAAANPDFVRMHGRNGAEAVPDED</sequence>
<feature type="transmembrane region" description="Helical" evidence="2">
    <location>
        <begin position="40"/>
        <end position="60"/>
    </location>
</feature>
<feature type="transmembrane region" description="Helical" evidence="2">
    <location>
        <begin position="12"/>
        <end position="33"/>
    </location>
</feature>
<dbReference type="RefSeq" id="WP_359989012.1">
    <property type="nucleotide sequence ID" value="NZ_JBEZLS010000035.1"/>
</dbReference>
<dbReference type="InterPro" id="IPR011990">
    <property type="entry name" value="TPR-like_helical_dom_sf"/>
</dbReference>
<comment type="caution">
    <text evidence="4">The sequence shown here is derived from an EMBL/GenBank/DDBJ whole genome shotgun (WGS) entry which is preliminary data.</text>
</comment>
<dbReference type="PANTHER" id="PTHR47691:SF3">
    <property type="entry name" value="HTH-TYPE TRANSCRIPTIONAL REGULATOR RV0890C-RELATED"/>
    <property type="match status" value="1"/>
</dbReference>
<organism evidence="4 5">
    <name type="scientific">Streptomyces griseoloalbus</name>
    <dbReference type="NCBI Taxonomy" id="67303"/>
    <lineage>
        <taxon>Bacteria</taxon>
        <taxon>Bacillati</taxon>
        <taxon>Actinomycetota</taxon>
        <taxon>Actinomycetes</taxon>
        <taxon>Kitasatosporales</taxon>
        <taxon>Streptomycetaceae</taxon>
        <taxon>Streptomyces</taxon>
    </lineage>
</organism>
<dbReference type="Pfam" id="PF13374">
    <property type="entry name" value="TPR_10"/>
    <property type="match status" value="1"/>
</dbReference>
<keyword evidence="2" id="KW-0472">Membrane</keyword>
<evidence type="ECO:0000259" key="3">
    <source>
        <dbReference type="SMART" id="SM00382"/>
    </source>
</evidence>
<dbReference type="InterPro" id="IPR003593">
    <property type="entry name" value="AAA+_ATPase"/>
</dbReference>
<dbReference type="InterPro" id="IPR042197">
    <property type="entry name" value="Apaf_helical"/>
</dbReference>
<name>A0ABV3EF47_9ACTN</name>
<gene>
    <name evidence="4" type="ORF">AB0D65_33500</name>
</gene>
<keyword evidence="2" id="KW-1133">Transmembrane helix</keyword>
<dbReference type="InterPro" id="IPR049945">
    <property type="entry name" value="AAA_22"/>
</dbReference>
<dbReference type="Gene3D" id="1.10.8.430">
    <property type="entry name" value="Helical domain of apoptotic protease-activating factors"/>
    <property type="match status" value="1"/>
</dbReference>
<proteinExistence type="predicted"/>
<dbReference type="InterPro" id="IPR019734">
    <property type="entry name" value="TPR_rpt"/>
</dbReference>
<reference evidence="4 5" key="1">
    <citation type="submission" date="2024-06" db="EMBL/GenBank/DDBJ databases">
        <title>The Natural Products Discovery Center: Release of the First 8490 Sequenced Strains for Exploring Actinobacteria Biosynthetic Diversity.</title>
        <authorList>
            <person name="Kalkreuter E."/>
            <person name="Kautsar S.A."/>
            <person name="Yang D."/>
            <person name="Bader C.D."/>
            <person name="Teijaro C.N."/>
            <person name="Fluegel L."/>
            <person name="Davis C.M."/>
            <person name="Simpson J.R."/>
            <person name="Lauterbach L."/>
            <person name="Steele A.D."/>
            <person name="Gui C."/>
            <person name="Meng S."/>
            <person name="Li G."/>
            <person name="Viehrig K."/>
            <person name="Ye F."/>
            <person name="Su P."/>
            <person name="Kiefer A.F."/>
            <person name="Nichols A."/>
            <person name="Cepeda A.J."/>
            <person name="Yan W."/>
            <person name="Fan B."/>
            <person name="Jiang Y."/>
            <person name="Adhikari A."/>
            <person name="Zheng C.-J."/>
            <person name="Schuster L."/>
            <person name="Cowan T.M."/>
            <person name="Smanski M.J."/>
            <person name="Chevrette M.G."/>
            <person name="De Carvalho L.P.S."/>
            <person name="Shen B."/>
        </authorList>
    </citation>
    <scope>NUCLEOTIDE SEQUENCE [LARGE SCALE GENOMIC DNA]</scope>
    <source>
        <strain evidence="4 5">NPDC048274</strain>
    </source>
</reference>
<feature type="domain" description="AAA+ ATPase" evidence="3">
    <location>
        <begin position="120"/>
        <end position="257"/>
    </location>
</feature>
<dbReference type="Proteomes" id="UP001551582">
    <property type="component" value="Unassembled WGS sequence"/>
</dbReference>
<keyword evidence="5" id="KW-1185">Reference proteome</keyword>
<dbReference type="PANTHER" id="PTHR47691">
    <property type="entry name" value="REGULATOR-RELATED"/>
    <property type="match status" value="1"/>
</dbReference>
<feature type="region of interest" description="Disordered" evidence="1">
    <location>
        <begin position="876"/>
        <end position="904"/>
    </location>
</feature>
<evidence type="ECO:0000313" key="4">
    <source>
        <dbReference type="EMBL" id="MEU9355783.1"/>
    </source>
</evidence>
<evidence type="ECO:0000256" key="1">
    <source>
        <dbReference type="SAM" id="MobiDB-lite"/>
    </source>
</evidence>
<dbReference type="EMBL" id="JBEZLS010000035">
    <property type="protein sequence ID" value="MEU9355783.1"/>
    <property type="molecule type" value="Genomic_DNA"/>
</dbReference>
<dbReference type="SMART" id="SM00382">
    <property type="entry name" value="AAA"/>
    <property type="match status" value="1"/>
</dbReference>
<dbReference type="SUPFAM" id="SSF52540">
    <property type="entry name" value="P-loop containing nucleoside triphosphate hydrolases"/>
    <property type="match status" value="1"/>
</dbReference>
<dbReference type="PRINTS" id="PR00364">
    <property type="entry name" value="DISEASERSIST"/>
</dbReference>
<evidence type="ECO:0000256" key="2">
    <source>
        <dbReference type="SAM" id="Phobius"/>
    </source>
</evidence>
<keyword evidence="2" id="KW-0812">Transmembrane</keyword>
<dbReference type="SMART" id="SM00028">
    <property type="entry name" value="TPR"/>
    <property type="match status" value="5"/>
</dbReference>
<dbReference type="Pfam" id="PF13401">
    <property type="entry name" value="AAA_22"/>
    <property type="match status" value="1"/>
</dbReference>
<accession>A0ABV3EF47</accession>
<evidence type="ECO:0000313" key="5">
    <source>
        <dbReference type="Proteomes" id="UP001551582"/>
    </source>
</evidence>
<dbReference type="Gene3D" id="1.25.40.10">
    <property type="entry name" value="Tetratricopeptide repeat domain"/>
    <property type="match status" value="2"/>
</dbReference>
<dbReference type="Gene3D" id="3.40.50.300">
    <property type="entry name" value="P-loop containing nucleotide triphosphate hydrolases"/>
    <property type="match status" value="1"/>
</dbReference>
<dbReference type="InterPro" id="IPR027417">
    <property type="entry name" value="P-loop_NTPase"/>
</dbReference>
<dbReference type="SUPFAM" id="SSF48452">
    <property type="entry name" value="TPR-like"/>
    <property type="match status" value="2"/>
</dbReference>
<protein>
    <submittedName>
        <fullName evidence="4">NB-ARC domain-containing protein</fullName>
    </submittedName>
</protein>